<evidence type="ECO:0000259" key="1">
    <source>
        <dbReference type="Pfam" id="PF02514"/>
    </source>
</evidence>
<dbReference type="PANTHER" id="PTHR44119">
    <property type="entry name" value="MAGNESIUM-CHELATASE SUBUNIT CHLH, CHLOROPLASTIC"/>
    <property type="match status" value="1"/>
</dbReference>
<reference evidence="3" key="1">
    <citation type="journal article" date="2019" name="Int. J. Syst. Evol. Microbiol.">
        <title>The Global Catalogue of Microorganisms (GCM) 10K type strain sequencing project: providing services to taxonomists for standard genome sequencing and annotation.</title>
        <authorList>
            <consortium name="The Broad Institute Genomics Platform"/>
            <consortium name="The Broad Institute Genome Sequencing Center for Infectious Disease"/>
            <person name="Wu L."/>
            <person name="Ma J."/>
        </authorList>
    </citation>
    <scope>NUCLEOTIDE SEQUENCE [LARGE SCALE GENOMIC DNA]</scope>
    <source>
        <strain evidence="3">JCM 17933</strain>
    </source>
</reference>
<protein>
    <submittedName>
        <fullName evidence="2">Cobaltochelatase subunit CobN</fullName>
    </submittedName>
</protein>
<keyword evidence="3" id="KW-1185">Reference proteome</keyword>
<dbReference type="Proteomes" id="UP001500503">
    <property type="component" value="Unassembled WGS sequence"/>
</dbReference>
<accession>A0ABP8QSX6</accession>
<dbReference type="EMBL" id="BAABHF010000045">
    <property type="protein sequence ID" value="GAA4510023.1"/>
    <property type="molecule type" value="Genomic_DNA"/>
</dbReference>
<dbReference type="InterPro" id="IPR003672">
    <property type="entry name" value="CobN/Mg_chltase"/>
</dbReference>
<evidence type="ECO:0000313" key="2">
    <source>
        <dbReference type="EMBL" id="GAA4510023.1"/>
    </source>
</evidence>
<dbReference type="Pfam" id="PF02514">
    <property type="entry name" value="CobN-Mg_chel"/>
    <property type="match status" value="1"/>
</dbReference>
<dbReference type="PANTHER" id="PTHR44119:SF4">
    <property type="entry name" value="AEROBIC COBALTOCHELATASE SUBUNIT COBN"/>
    <property type="match status" value="1"/>
</dbReference>
<dbReference type="RefSeq" id="WP_345471581.1">
    <property type="nucleotide sequence ID" value="NZ_BAABHF010000045.1"/>
</dbReference>
<gene>
    <name evidence="2" type="primary">cobN</name>
    <name evidence="2" type="ORF">GCM10023191_072090</name>
</gene>
<proteinExistence type="predicted"/>
<organism evidence="2 3">
    <name type="scientific">Actinoallomurus oryzae</name>
    <dbReference type="NCBI Taxonomy" id="502180"/>
    <lineage>
        <taxon>Bacteria</taxon>
        <taxon>Bacillati</taxon>
        <taxon>Actinomycetota</taxon>
        <taxon>Actinomycetes</taxon>
        <taxon>Streptosporangiales</taxon>
        <taxon>Thermomonosporaceae</taxon>
        <taxon>Actinoallomurus</taxon>
    </lineage>
</organism>
<comment type="caution">
    <text evidence="2">The sequence shown here is derived from an EMBL/GenBank/DDBJ whole genome shotgun (WGS) entry which is preliminary data.</text>
</comment>
<evidence type="ECO:0000313" key="3">
    <source>
        <dbReference type="Proteomes" id="UP001500503"/>
    </source>
</evidence>
<feature type="domain" description="CobN/magnesium chelatase" evidence="1">
    <location>
        <begin position="98"/>
        <end position="1194"/>
    </location>
</feature>
<dbReference type="CDD" id="cd10150">
    <property type="entry name" value="CobN_like"/>
    <property type="match status" value="1"/>
</dbReference>
<dbReference type="InterPro" id="IPR011953">
    <property type="entry name" value="Cobalto_CobN"/>
</dbReference>
<name>A0ABP8QSX6_9ACTN</name>
<sequence>MRVLLLSTADTELLSARSAGYLTGNPTRLALADLDALCADADAVVVRLLGGLKTWREGVEDLRRRGLPLVALGGEATPDAELMALSTVPAGVAAEALDYLREGGVGNLRELRRFLAGMLSPGDEEPWAPPQRMPEYGVHGEHETRADRPTVGIVFYRAHELSGNTAFVDTLCERIEGAGGNALPVFCGSLRSADEGLLELLGRADAIVVTVLAAGASAEDGWDAGALAGLDVPVIQGMCLTTSREVWEASDAALSPMDAAMQVAIPEFDGRLISVPFSFKEEGPDGIPVYVADPERAGRVAGIAVRHARLRHTPPAERKLAIVLSSYPTKHARVGNAVGLDTPVSAVRLLTALKEAGYQVGDHPADGDELIHSLIAAGGHDVEWLTEEQLRAASARVPLEDYERWFASLPDSLREAVREHWGEPPGELYTVPGGRSGQVGREEAGDEIVLASLRFGNVLLMIQPPRGFGENPVAIYHDPDLPPSHHYLAAYRWLDATFGADAVVHLGKHGTLEWLPGKGLGLSAECAPDAVLGDLPLVYPFIVNDPGEGTQAKRRGHAVVVDHMVPPMARADTYGDLAKLEQLLDEYATVQALDPAKLPVVRAQIWTLVQAAQLHQDLHVSDEPDADAFDDFVLHVDGYLCEVKDVQIRDGLHILGDAPDPEQRVNLVLAVLRAAQVWTGGSGALPGLRAAVAARYGLEEKALLAEPGAPADAGGLTEIADGPARTASDVVDLLEAVARRLVVGMETLGWDASKAPAVCAEVLGSADPDVVRLLEFAAREVVPRLEATSGEIDAVLHALDGGYVPAGPSGSPTRGLVNVLPTGRNFYSVDPKAIPSRNSWEVGVSLADSLIARHLADTGEYPRSVGLTVWGTSAMRTQGDDIAEVLALIGVRPVWDEASRRVTGVEVVPREELGRPRIDVTLRISGFFRDAFPHVITLVDDAIAAVAELDEPDNHLRAHALEDAREHGDWRRATSRIFGSKPGAYGAGLLPLIDARNWRDDGDLAEVYAVWGGYAYGRGLDGREARGDMEAAFRRITVAAKNQDTREHDIVDSDDYFQYHGGMVAMVRTLTGRSPAAYVGDSALPEQVKTRTLGEETHRVFRARVVNPRWIAAMRRHGYKGAFELAATVDYLFGYDATAGVVDDWMYEKLAEEYVFDPENREFMERSNPWALRGITERLLEAADRDLWAEPDPETLDRLRETYLRLEGDLEGGE</sequence>
<dbReference type="NCBIfam" id="TIGR02257">
    <property type="entry name" value="cobalto_cobN"/>
    <property type="match status" value="1"/>
</dbReference>